<accession>A0ABP2N2W7</accession>
<evidence type="ECO:0000313" key="4">
    <source>
        <dbReference type="Proteomes" id="UP000006428"/>
    </source>
</evidence>
<reference evidence="3 4" key="1">
    <citation type="journal article" date="2012" name="Front. Microbiol.">
        <title>Draft Genome Sequence of the Virulent Strain 01-B526 of the Fish Pathogen Aeromonas salmonicida.</title>
        <authorList>
            <person name="Charette S.J."/>
            <person name="Brochu F."/>
            <person name="Boyle B."/>
            <person name="Filion G."/>
            <person name="Tanaka K.H."/>
            <person name="Derome N."/>
        </authorList>
    </citation>
    <scope>NUCLEOTIDE SEQUENCE [LARGE SCALE GENOMIC DNA]</scope>
    <source>
        <strain evidence="3 4">01-B526</strain>
    </source>
</reference>
<evidence type="ECO:0000259" key="2">
    <source>
        <dbReference type="Pfam" id="PF11726"/>
    </source>
</evidence>
<dbReference type="SUPFAM" id="SSF46689">
    <property type="entry name" value="Homeodomain-like"/>
    <property type="match status" value="1"/>
</dbReference>
<dbReference type="EMBL" id="AGVO01000023">
    <property type="protein sequence ID" value="EHI53206.1"/>
    <property type="molecule type" value="Genomic_DNA"/>
</dbReference>
<dbReference type="Gene3D" id="1.10.10.10">
    <property type="entry name" value="Winged helix-like DNA-binding domain superfamily/Winged helix DNA-binding domain"/>
    <property type="match status" value="1"/>
</dbReference>
<sequence length="446" mass="49814">MGDIHQARQMRTSRKQGKVAGDTTQAGELEVDGISYPLNTGPKRSPLMVDWVKRMIRHVDVKLIEFGRVLIVRIDLHHPEGRDDNAMITRFIEAMTKQIRREYDHKPGYVWARERETAKAHHYHMALILDGDRVQQGIGINKLAAKVWGKMGGTMGRCDNYWQMVGRGGVELPEVTHWLSYLTKSRGKGYRADYAQDFNTGRETARVRAKKKGQTVKVMPVGVPGHVPMFSFMRIGQAGLTVGEFRAMGLDVVAAQSWGKVGGLRAVGKRLGIAPSTVRSYVKAARPGELENSNMLREKRQEATKAKGIAILRDGVTRQEVAATLEVDRVTPWRWNRGVPDLVKQAKANATREGRKELRRRARELLCAGAGTMAVAAVLGVSPRTIVNWKELEGLGKREQAKYAQEVRERAVAMKAEGVSYAEISESLEVPFNTVATWLKRAAIKT</sequence>
<evidence type="ECO:0000313" key="3">
    <source>
        <dbReference type="EMBL" id="EHI53206.1"/>
    </source>
</evidence>
<comment type="caution">
    <text evidence="3">The sequence shown here is derived from an EMBL/GenBank/DDBJ whole genome shotgun (WGS) entry which is preliminary data.</text>
</comment>
<keyword evidence="4" id="KW-1185">Reference proteome</keyword>
<dbReference type="InterPro" id="IPR036388">
    <property type="entry name" value="WH-like_DNA-bd_sf"/>
</dbReference>
<protein>
    <recommendedName>
        <fullName evidence="2">YagK/YfjJ C-terminal domain-containing protein</fullName>
    </recommendedName>
</protein>
<dbReference type="InterPro" id="IPR057271">
    <property type="entry name" value="YagK_YfjJ_C"/>
</dbReference>
<dbReference type="Proteomes" id="UP000006428">
    <property type="component" value="Unassembled WGS sequence"/>
</dbReference>
<feature type="domain" description="YagK/YfjJ C-terminal" evidence="2">
    <location>
        <begin position="65"/>
        <end position="135"/>
    </location>
</feature>
<proteinExistence type="predicted"/>
<gene>
    <name evidence="3" type="ORF">IYQ_07011</name>
</gene>
<dbReference type="InterPro" id="IPR009057">
    <property type="entry name" value="Homeodomain-like_sf"/>
</dbReference>
<evidence type="ECO:0000256" key="1">
    <source>
        <dbReference type="SAM" id="MobiDB-lite"/>
    </source>
</evidence>
<name>A0ABP2N2W7_AERSS</name>
<feature type="region of interest" description="Disordered" evidence="1">
    <location>
        <begin position="1"/>
        <end position="24"/>
    </location>
</feature>
<dbReference type="Pfam" id="PF11726">
    <property type="entry name" value="YagK_YfjJ_C"/>
    <property type="match status" value="1"/>
</dbReference>
<organism evidence="3 4">
    <name type="scientific">Aeromonas salmonicida subsp. salmonicida 01-B526</name>
    <dbReference type="NCBI Taxonomy" id="1076135"/>
    <lineage>
        <taxon>Bacteria</taxon>
        <taxon>Pseudomonadati</taxon>
        <taxon>Pseudomonadota</taxon>
        <taxon>Gammaproteobacteria</taxon>
        <taxon>Aeromonadales</taxon>
        <taxon>Aeromonadaceae</taxon>
        <taxon>Aeromonas</taxon>
    </lineage>
</organism>